<dbReference type="PIRSF" id="PIRSF029171">
    <property type="entry name" value="Esterase_LipA"/>
    <property type="match status" value="1"/>
</dbReference>
<comment type="caution">
    <text evidence="1">The sequence shown here is derived from an EMBL/GenBank/DDBJ whole genome shotgun (WGS) entry which is preliminary data.</text>
</comment>
<sequence>MRTCTPEDTATRVRGRPAVILLVIAVLVAAGAAAWPGTSAALPAPSADPFYRYDKPLDGVKPGTVLRTRPVTYGYRGALAPVSSTQVLYRSTDQHGAPVAAVGTVLRSPVAGPAKLLSFHMAYDALGPQCDPSYTLTGAGVPGPLGTLEQGVMSGYLASGYDIVVPDYEGRDQEWTIGRQSAYAALDGVRAAQRVLQMPRSTPVGLLGYSGGSVPTQWGAEVAPDYAPELNVVGAAAGGLPVHLAHNLPYVSGSKSWAGVIPALVVAYQRTYGFDTGAFLSPRGKKIVRTVSSQCINTFAAQYPGLTNRDMVRAPYTSLLQVAPVVRAINDNIMGSAGAPETPVLLGVGQVDAVGDGLMVTGDVEGLAHKYCRSGTAVTYARYAGQAHGQAFIPFQAQAAQFLTDRFAGARPSSNCAVVGRGNSLAPVPVP</sequence>
<accession>A0ABP7PI76</accession>
<organism evidence="1 2">
    <name type="scientific">Gordonia caeni</name>
    <dbReference type="NCBI Taxonomy" id="1007097"/>
    <lineage>
        <taxon>Bacteria</taxon>
        <taxon>Bacillati</taxon>
        <taxon>Actinomycetota</taxon>
        <taxon>Actinomycetes</taxon>
        <taxon>Mycobacteriales</taxon>
        <taxon>Gordoniaceae</taxon>
        <taxon>Gordonia</taxon>
    </lineage>
</organism>
<dbReference type="Pfam" id="PF03583">
    <property type="entry name" value="LIP"/>
    <property type="match status" value="1"/>
</dbReference>
<dbReference type="EMBL" id="BAAAZW010000008">
    <property type="protein sequence ID" value="GAA3966111.1"/>
    <property type="molecule type" value="Genomic_DNA"/>
</dbReference>
<dbReference type="PANTHER" id="PTHR34853:SF1">
    <property type="entry name" value="LIPASE 5"/>
    <property type="match status" value="1"/>
</dbReference>
<dbReference type="Proteomes" id="UP001418444">
    <property type="component" value="Unassembled WGS sequence"/>
</dbReference>
<keyword evidence="2" id="KW-1185">Reference proteome</keyword>
<dbReference type="SUPFAM" id="SSF53474">
    <property type="entry name" value="alpha/beta-Hydrolases"/>
    <property type="match status" value="1"/>
</dbReference>
<dbReference type="Gene3D" id="1.10.260.130">
    <property type="match status" value="1"/>
</dbReference>
<evidence type="ECO:0000313" key="1">
    <source>
        <dbReference type="EMBL" id="GAA3966111.1"/>
    </source>
</evidence>
<gene>
    <name evidence="1" type="ORF">GCM10022231_28710</name>
</gene>
<protein>
    <submittedName>
        <fullName evidence="1">Lipase family protein</fullName>
    </submittedName>
</protein>
<dbReference type="PANTHER" id="PTHR34853">
    <property type="match status" value="1"/>
</dbReference>
<name>A0ABP7PI76_9ACTN</name>
<reference evidence="2" key="1">
    <citation type="journal article" date="2019" name="Int. J. Syst. Evol. Microbiol.">
        <title>The Global Catalogue of Microorganisms (GCM) 10K type strain sequencing project: providing services to taxonomists for standard genome sequencing and annotation.</title>
        <authorList>
            <consortium name="The Broad Institute Genomics Platform"/>
            <consortium name="The Broad Institute Genome Sequencing Center for Infectious Disease"/>
            <person name="Wu L."/>
            <person name="Ma J."/>
        </authorList>
    </citation>
    <scope>NUCLEOTIDE SEQUENCE [LARGE SCALE GENOMIC DNA]</scope>
    <source>
        <strain evidence="2">JCM 16923</strain>
    </source>
</reference>
<dbReference type="Gene3D" id="3.40.50.1820">
    <property type="entry name" value="alpha/beta hydrolase"/>
    <property type="match status" value="1"/>
</dbReference>
<evidence type="ECO:0000313" key="2">
    <source>
        <dbReference type="Proteomes" id="UP001418444"/>
    </source>
</evidence>
<dbReference type="InterPro" id="IPR005152">
    <property type="entry name" value="Lipase_secreted"/>
</dbReference>
<dbReference type="RefSeq" id="WP_425553055.1">
    <property type="nucleotide sequence ID" value="NZ_BAAAZW010000008.1"/>
</dbReference>
<proteinExistence type="predicted"/>
<dbReference type="InterPro" id="IPR029058">
    <property type="entry name" value="AB_hydrolase_fold"/>
</dbReference>